<reference evidence="4 5" key="1">
    <citation type="journal article" date="2020" name="Microb. Genom.">
        <title>Genetic diversity of clinical and environmental Mucorales isolates obtained from an investigation of mucormycosis cases among solid organ transplant recipients.</title>
        <authorList>
            <person name="Nguyen M.H."/>
            <person name="Kaul D."/>
            <person name="Muto C."/>
            <person name="Cheng S.J."/>
            <person name="Richter R.A."/>
            <person name="Bruno V.M."/>
            <person name="Liu G."/>
            <person name="Beyhan S."/>
            <person name="Sundermann A.J."/>
            <person name="Mounaud S."/>
            <person name="Pasculle A.W."/>
            <person name="Nierman W.C."/>
            <person name="Driscoll E."/>
            <person name="Cumbie R."/>
            <person name="Clancy C.J."/>
            <person name="Dupont C.L."/>
        </authorList>
    </citation>
    <scope>NUCLEOTIDE SEQUENCE [LARGE SCALE GENOMIC DNA]</scope>
    <source>
        <strain evidence="4 5">GL24</strain>
    </source>
</reference>
<dbReference type="Pfam" id="PF21039">
    <property type="entry name" value="CEP104_ZnF"/>
    <property type="match status" value="1"/>
</dbReference>
<dbReference type="GO" id="GO:0005929">
    <property type="term" value="C:cilium"/>
    <property type="evidence" value="ECO:0007669"/>
    <property type="project" value="TreeGrafter"/>
</dbReference>
<feature type="region of interest" description="Disordered" evidence="1">
    <location>
        <begin position="214"/>
        <end position="250"/>
    </location>
</feature>
<feature type="region of interest" description="Disordered" evidence="1">
    <location>
        <begin position="532"/>
        <end position="570"/>
    </location>
</feature>
<dbReference type="Pfam" id="PF21038">
    <property type="entry name" value="CEP104_N"/>
    <property type="match status" value="1"/>
</dbReference>
<dbReference type="InterPro" id="IPR016024">
    <property type="entry name" value="ARM-type_fold"/>
</dbReference>
<dbReference type="SUPFAM" id="SSF48371">
    <property type="entry name" value="ARM repeat"/>
    <property type="match status" value="1"/>
</dbReference>
<feature type="domain" description="Centrosomal protein CEP104 N-terminal" evidence="2">
    <location>
        <begin position="4"/>
        <end position="59"/>
    </location>
</feature>
<name>A0A9P7CJK3_9FUNG</name>
<accession>A0A9P7CJK3</accession>
<evidence type="ECO:0000313" key="4">
    <source>
        <dbReference type="EMBL" id="KAG1564198.1"/>
    </source>
</evidence>
<dbReference type="Proteomes" id="UP000740926">
    <property type="component" value="Unassembled WGS sequence"/>
</dbReference>
<dbReference type="InterPro" id="IPR011989">
    <property type="entry name" value="ARM-like"/>
</dbReference>
<evidence type="ECO:0000256" key="1">
    <source>
        <dbReference type="SAM" id="MobiDB-lite"/>
    </source>
</evidence>
<dbReference type="Gene3D" id="1.25.10.10">
    <property type="entry name" value="Leucine-rich Repeat Variant"/>
    <property type="match status" value="1"/>
</dbReference>
<dbReference type="EMBL" id="JAANIU010002785">
    <property type="protein sequence ID" value="KAG1564198.1"/>
    <property type="molecule type" value="Genomic_DNA"/>
</dbReference>
<dbReference type="Pfam" id="PF21040">
    <property type="entry name" value="CEP104-like_TOG"/>
    <property type="match status" value="1"/>
</dbReference>
<dbReference type="AlphaFoldDB" id="A0A9P7CJK3"/>
<dbReference type="PANTHER" id="PTHR13371:SF0">
    <property type="entry name" value="CENTROSOMAL PROTEIN OF 104 KDA"/>
    <property type="match status" value="1"/>
</dbReference>
<dbReference type="InterPro" id="IPR052607">
    <property type="entry name" value="CEP104-like"/>
</dbReference>
<evidence type="ECO:0000313" key="5">
    <source>
        <dbReference type="Proteomes" id="UP000740926"/>
    </source>
</evidence>
<proteinExistence type="predicted"/>
<protein>
    <recommendedName>
        <fullName evidence="6">TOG domain-containing protein</fullName>
    </recommendedName>
</protein>
<dbReference type="PANTHER" id="PTHR13371">
    <property type="entry name" value="GLYCINE-, GLUTAMATE-, THIENYLCYCLOHEXYLPIPERIDINE-BINDING PROTEIN"/>
    <property type="match status" value="1"/>
</dbReference>
<feature type="domain" description="Centrosomal protein CEP104 Zn finger" evidence="3">
    <location>
        <begin position="576"/>
        <end position="658"/>
    </location>
</feature>
<evidence type="ECO:0008006" key="6">
    <source>
        <dbReference type="Google" id="ProtNLM"/>
    </source>
</evidence>
<gene>
    <name evidence="4" type="ORF">G6F50_011257</name>
</gene>
<evidence type="ECO:0000259" key="2">
    <source>
        <dbReference type="Pfam" id="PF21038"/>
    </source>
</evidence>
<feature type="compositionally biased region" description="Low complexity" evidence="1">
    <location>
        <begin position="232"/>
        <end position="245"/>
    </location>
</feature>
<evidence type="ECO:0000259" key="3">
    <source>
        <dbReference type="Pfam" id="PF21039"/>
    </source>
</evidence>
<organism evidence="4 5">
    <name type="scientific">Rhizopus delemar</name>
    <dbReference type="NCBI Taxonomy" id="936053"/>
    <lineage>
        <taxon>Eukaryota</taxon>
        <taxon>Fungi</taxon>
        <taxon>Fungi incertae sedis</taxon>
        <taxon>Mucoromycota</taxon>
        <taxon>Mucoromycotina</taxon>
        <taxon>Mucoromycetes</taxon>
        <taxon>Mucorales</taxon>
        <taxon>Mucorineae</taxon>
        <taxon>Rhizopodaceae</taxon>
        <taxon>Rhizopus</taxon>
    </lineage>
</organism>
<comment type="caution">
    <text evidence="4">The sequence shown here is derived from an EMBL/GenBank/DDBJ whole genome shotgun (WGS) entry which is preliminary data.</text>
</comment>
<sequence>MACFVRFDNNAGAQFRARELKSIKTNTDGEYIRLVIRNCHSNSLNVFNQVGIHALSIQGQSIPTVTTTIPNDIALRYNDNFDDNSSLSLSTQSETDNHQNVPKQEYMIETELFQWANILMAAEEEAVQHEIYQSAKIYKYLGDKMISLNNILANLEIEKQHAVEIKDYDEAEKIKEEIKQVKLSAEALLNQADIRITSDGQLLTLEPRKRLSITPKIPEEEEEHEGSAMITQSNSNSSKQSSEEWSVLEEEDDDEFVMLDSIKQSPDIDPESIPEPIMEEEREPFQLAIQVFGEDTVACILSIKSKCRGRGLGQLEQRIDEAIHHGNDYNPEDYINASLVLIQEAVMDSREPIVALAISIWHQLIDFCEQVEVEIELIIEWVERTFCGLLKRTMQVYSTPPYTLVPLYIGKPDRLIHHYKEAKSRIELVEITVRKLGRKEDIVSVDDVMQFVVAYLRHSHEEVREAAVKLLITVSNQVGFSSVSSYIDESLKLSLADTVKKLVNKGSFNTKNDTKKTISEINAFNNSTRLIKRSDKPATKSSARKTSPRKATTNNRSKLSKDVKEQDPMTDNEDNVCIFCDEMNPLFNEDTLIKHYYKECPVLTTCPSCKMITEISTLNEHMLHDCEKSNLIKECTRCHQAILIEHWLQHTLKQTCPSKYQ</sequence>
<keyword evidence="5" id="KW-1185">Reference proteome</keyword>
<dbReference type="InterPro" id="IPR048738">
    <property type="entry name" value="CEP104_Znf"/>
</dbReference>
<dbReference type="InterPro" id="IPR048739">
    <property type="entry name" value="CEP104_N"/>
</dbReference>